<reference evidence="2" key="1">
    <citation type="submission" date="2022-10" db="EMBL/GenBank/DDBJ databases">
        <authorList>
            <person name="Chen Y."/>
            <person name="Dougan E. K."/>
            <person name="Chan C."/>
            <person name="Rhodes N."/>
            <person name="Thang M."/>
        </authorList>
    </citation>
    <scope>NUCLEOTIDE SEQUENCE</scope>
</reference>
<evidence type="ECO:0000313" key="2">
    <source>
        <dbReference type="EMBL" id="CAI3995002.1"/>
    </source>
</evidence>
<organism evidence="2">
    <name type="scientific">Cladocopium goreaui</name>
    <dbReference type="NCBI Taxonomy" id="2562237"/>
    <lineage>
        <taxon>Eukaryota</taxon>
        <taxon>Sar</taxon>
        <taxon>Alveolata</taxon>
        <taxon>Dinophyceae</taxon>
        <taxon>Suessiales</taxon>
        <taxon>Symbiodiniaceae</taxon>
        <taxon>Cladocopium</taxon>
    </lineage>
</organism>
<feature type="non-terminal residue" evidence="2">
    <location>
        <position position="1"/>
    </location>
</feature>
<sequence>MAHGGPSNWHEFFSWPAQTLQRLRQMIAVQRVPDMVFTSTFSGLGTAEMAATMAHREMTSFFRPSSGTHNSACDSEVSCQSILCKMDCCHGFRDVKECFDSTVMQLLTEYVHERHEEEVCRFAADLLSSHPPQETAYCAKCNKMCKRFPCKKTLDSYSIWVEGGSGSPCYPWTPAAYGSQLRWLHPEVSPVYFAWLFSLLNAEPSPDAILHENVSGFDWESMKELVGSKYILETIVIFPENCGLSVARPRRFTASWTRQENLPTMNYHVMLLKHHQKMMPFDRDLWSAACFASVQCDASVFLNADEEVLRKEKERLSVKKFLPAQDLVQPRLSLELRSPTLMTSTKLFVDYLDSPYDARPVHALELLAMQALPLFLPPPNDWYQKIILNSGLADRSLRKMAGNGMNLWVVGQCLILILGTVAWEPKRPNLKRKLAMLMHDAEQSGKDNPCNSLDRSSLETSEDAFAENLETQDSQEAPDTMDQKAEGFPEEVANLDSDKDQAKHPTDESNETQTFRAQCEKKVIDIKDEPEVLEMSSSESDQFTALATRVFAGPPNVGAEKGDMAKKIPLAEKKQRREDQLARLNGISITGELDPSHALLDLANQMLESGAIMWLAPSKCSKRDDEVQMALKDSKSSVQIENSQLRVGPSVESVQAEWNSELKYQWCMMRRGLAFDQCRVLSWSVHQHWLNYMLNLLTRPVSQGFQQIKLDQLVRADRELWLLTSPNLHPKRFPPDQQQKDLESARREQREAAQRSSTKVAAGLFLAPYLGDTASNHSTKRPSMSLTTLQALAKALNSSTYRNMEVRQDTELEAATWEETVEEVNKGDRSHLRMAVRSPVDGMVKLIGFNALPFGAVAVRLLRCPL</sequence>
<evidence type="ECO:0000313" key="3">
    <source>
        <dbReference type="EMBL" id="CAL1148377.1"/>
    </source>
</evidence>
<reference evidence="3" key="2">
    <citation type="submission" date="2024-04" db="EMBL/GenBank/DDBJ databases">
        <authorList>
            <person name="Chen Y."/>
            <person name="Shah S."/>
            <person name="Dougan E. K."/>
            <person name="Thang M."/>
            <person name="Chan C."/>
        </authorList>
    </citation>
    <scope>NUCLEOTIDE SEQUENCE [LARGE SCALE GENOMIC DNA]</scope>
</reference>
<dbReference type="SUPFAM" id="SSF53335">
    <property type="entry name" value="S-adenosyl-L-methionine-dependent methyltransferases"/>
    <property type="match status" value="1"/>
</dbReference>
<feature type="compositionally biased region" description="Basic and acidic residues" evidence="1">
    <location>
        <begin position="738"/>
        <end position="753"/>
    </location>
</feature>
<dbReference type="EMBL" id="CAMXCT030002023">
    <property type="protein sequence ID" value="CAL4782314.1"/>
    <property type="molecule type" value="Genomic_DNA"/>
</dbReference>
<feature type="region of interest" description="Disordered" evidence="1">
    <location>
        <begin position="441"/>
        <end position="461"/>
    </location>
</feature>
<feature type="compositionally biased region" description="Basic and acidic residues" evidence="1">
    <location>
        <begin position="496"/>
        <end position="507"/>
    </location>
</feature>
<gene>
    <name evidence="2" type="ORF">C1SCF055_LOCUS21610</name>
</gene>
<dbReference type="AlphaFoldDB" id="A0A9P1G2F5"/>
<name>A0A9P1G2F5_9DINO</name>
<dbReference type="EMBL" id="CAMXCT020002023">
    <property type="protein sequence ID" value="CAL1148377.1"/>
    <property type="molecule type" value="Genomic_DNA"/>
</dbReference>
<dbReference type="InterPro" id="IPR029063">
    <property type="entry name" value="SAM-dependent_MTases_sf"/>
</dbReference>
<comment type="caution">
    <text evidence="2">The sequence shown here is derived from an EMBL/GenBank/DDBJ whole genome shotgun (WGS) entry which is preliminary data.</text>
</comment>
<feature type="region of interest" description="Disordered" evidence="1">
    <location>
        <begin position="495"/>
        <end position="514"/>
    </location>
</feature>
<evidence type="ECO:0000313" key="4">
    <source>
        <dbReference type="Proteomes" id="UP001152797"/>
    </source>
</evidence>
<feature type="compositionally biased region" description="Polar residues" evidence="1">
    <location>
        <begin position="449"/>
        <end position="459"/>
    </location>
</feature>
<keyword evidence="4" id="KW-1185">Reference proteome</keyword>
<feature type="region of interest" description="Disordered" evidence="1">
    <location>
        <begin position="727"/>
        <end position="757"/>
    </location>
</feature>
<accession>A0A9P1G2F5</accession>
<dbReference type="Proteomes" id="UP001152797">
    <property type="component" value="Unassembled WGS sequence"/>
</dbReference>
<dbReference type="EMBL" id="CAMXCT010002023">
    <property type="protein sequence ID" value="CAI3995002.1"/>
    <property type="molecule type" value="Genomic_DNA"/>
</dbReference>
<proteinExistence type="predicted"/>
<protein>
    <submittedName>
        <fullName evidence="2">Uncharacterized protein</fullName>
    </submittedName>
</protein>
<evidence type="ECO:0000256" key="1">
    <source>
        <dbReference type="SAM" id="MobiDB-lite"/>
    </source>
</evidence>